<evidence type="ECO:0000256" key="1">
    <source>
        <dbReference type="SAM" id="MobiDB-lite"/>
    </source>
</evidence>
<evidence type="ECO:0000313" key="2">
    <source>
        <dbReference type="EMBL" id="CEM36508.1"/>
    </source>
</evidence>
<feature type="compositionally biased region" description="Low complexity" evidence="1">
    <location>
        <begin position="12"/>
        <end position="24"/>
    </location>
</feature>
<evidence type="ECO:0000313" key="3">
    <source>
        <dbReference type="Proteomes" id="UP000041254"/>
    </source>
</evidence>
<name>A0A0G4GZ61_VITBC</name>
<dbReference type="EMBL" id="CDMY01000897">
    <property type="protein sequence ID" value="CEM36508.1"/>
    <property type="molecule type" value="Genomic_DNA"/>
</dbReference>
<feature type="region of interest" description="Disordered" evidence="1">
    <location>
        <begin position="1"/>
        <end position="24"/>
    </location>
</feature>
<dbReference type="AlphaFoldDB" id="A0A0G4GZ61"/>
<reference evidence="2 3" key="1">
    <citation type="submission" date="2014-11" db="EMBL/GenBank/DDBJ databases">
        <authorList>
            <person name="Zhu J."/>
            <person name="Qi W."/>
            <person name="Song R."/>
        </authorList>
    </citation>
    <scope>NUCLEOTIDE SEQUENCE [LARGE SCALE GENOMIC DNA]</scope>
</reference>
<keyword evidence="3" id="KW-1185">Reference proteome</keyword>
<sequence>MGPLPSSPPYPADDSSPLPAPRNASSAALAALADTGIPLDIASGFHQWAMETWEADPGASAVAFLRSGIDEFATALELPSSAVDAIQDAYAPWLLGSGPDGLRRSRRWHNTRLPGTPIPATPSQQQRPKRRRGGRKESRRHLVQRTAAGRPCRWAATSSDDSPRETAPVPPPGLPAPLAAARCAAPDDVDMHPQGRPP</sequence>
<feature type="compositionally biased region" description="Basic residues" evidence="1">
    <location>
        <begin position="127"/>
        <end position="143"/>
    </location>
</feature>
<dbReference type="Proteomes" id="UP000041254">
    <property type="component" value="Unassembled WGS sequence"/>
</dbReference>
<feature type="non-terminal residue" evidence="2">
    <location>
        <position position="198"/>
    </location>
</feature>
<feature type="region of interest" description="Disordered" evidence="1">
    <location>
        <begin position="101"/>
        <end position="179"/>
    </location>
</feature>
<gene>
    <name evidence="2" type="ORF">Vbra_19136</name>
</gene>
<feature type="compositionally biased region" description="Pro residues" evidence="1">
    <location>
        <begin position="1"/>
        <end position="11"/>
    </location>
</feature>
<accession>A0A0G4GZ61</accession>
<dbReference type="VEuPathDB" id="CryptoDB:Vbra_19136"/>
<dbReference type="InParanoid" id="A0A0G4GZ61"/>
<protein>
    <submittedName>
        <fullName evidence="2">Uncharacterized protein</fullName>
    </submittedName>
</protein>
<proteinExistence type="predicted"/>
<organism evidence="2 3">
    <name type="scientific">Vitrella brassicaformis (strain CCMP3155)</name>
    <dbReference type="NCBI Taxonomy" id="1169540"/>
    <lineage>
        <taxon>Eukaryota</taxon>
        <taxon>Sar</taxon>
        <taxon>Alveolata</taxon>
        <taxon>Colpodellida</taxon>
        <taxon>Vitrellaceae</taxon>
        <taxon>Vitrella</taxon>
    </lineage>
</organism>